<dbReference type="eggNOG" id="COG2606">
    <property type="taxonomic scope" value="Bacteria"/>
</dbReference>
<evidence type="ECO:0000313" key="3">
    <source>
        <dbReference type="Proteomes" id="UP000007947"/>
    </source>
</evidence>
<dbReference type="HOGENOM" id="CLU_094875_0_0_11"/>
<dbReference type="PANTHER" id="PTHR30411">
    <property type="entry name" value="CYTOPLASMIC PROTEIN"/>
    <property type="match status" value="1"/>
</dbReference>
<dbReference type="STRING" id="1032480.MLP_43040"/>
<dbReference type="OrthoDB" id="8536235at2"/>
<dbReference type="RefSeq" id="WP_013865152.1">
    <property type="nucleotide sequence ID" value="NC_015635.1"/>
</dbReference>
<dbReference type="SUPFAM" id="SSF55826">
    <property type="entry name" value="YbaK/ProRS associated domain"/>
    <property type="match status" value="1"/>
</dbReference>
<feature type="domain" description="YbaK/aminoacyl-tRNA synthetase-associated" evidence="1">
    <location>
        <begin position="32"/>
        <end position="148"/>
    </location>
</feature>
<dbReference type="AlphaFoldDB" id="F5XSR0"/>
<evidence type="ECO:0000313" key="2">
    <source>
        <dbReference type="EMBL" id="BAK37318.1"/>
    </source>
</evidence>
<keyword evidence="3" id="KW-1185">Reference proteome</keyword>
<sequence length="159" mass="16660">MSTAAVHPSVEKINAILAENGLPGRVWILEDAAPTAQAAADQIGCEVGAIANSLVFTTGDGEPLMVMTSGAHRVNIRDLGSRIGVTIKRASAEFVREHTSQPIGGVAPFGHPRPIRTIIDVDLAAYDQLWVGGGIPHAVFPLTYADLVAMTDGEELPVA</sequence>
<name>F5XSR0_MICPN</name>
<dbReference type="GO" id="GO:0002161">
    <property type="term" value="F:aminoacyl-tRNA deacylase activity"/>
    <property type="evidence" value="ECO:0007669"/>
    <property type="project" value="InterPro"/>
</dbReference>
<proteinExistence type="predicted"/>
<dbReference type="InterPro" id="IPR007214">
    <property type="entry name" value="YbaK/aa-tRNA-synth-assoc-dom"/>
</dbReference>
<reference evidence="2 3" key="1">
    <citation type="submission" date="2011-05" db="EMBL/GenBank/DDBJ databases">
        <title>Whole genome sequence of Microlunatus phosphovorus NM-1.</title>
        <authorList>
            <person name="Hosoyama A."/>
            <person name="Sasaki K."/>
            <person name="Harada T."/>
            <person name="Igarashi R."/>
            <person name="Kawakoshi A."/>
            <person name="Sasagawa M."/>
            <person name="Fukada J."/>
            <person name="Nakamura S."/>
            <person name="Katano Y."/>
            <person name="Hanada S."/>
            <person name="Kamagata Y."/>
            <person name="Nakamura N."/>
            <person name="Yamazaki S."/>
            <person name="Fujita N."/>
        </authorList>
    </citation>
    <scope>NUCLEOTIDE SEQUENCE [LARGE SCALE GENOMIC DNA]</scope>
    <source>
        <strain evidence="3">ATCC 700054 / DSM 10555 / JCM 9379 / NBRC 101784 / NCIMB 13414 / VKM Ac-1990 / NM-1</strain>
    </source>
</reference>
<dbReference type="EMBL" id="AP012204">
    <property type="protein sequence ID" value="BAK37318.1"/>
    <property type="molecule type" value="Genomic_DNA"/>
</dbReference>
<dbReference type="KEGG" id="mph:MLP_43040"/>
<dbReference type="CDD" id="cd04333">
    <property type="entry name" value="ProX_deacylase"/>
    <property type="match status" value="1"/>
</dbReference>
<dbReference type="Pfam" id="PF04073">
    <property type="entry name" value="tRNA_edit"/>
    <property type="match status" value="1"/>
</dbReference>
<accession>F5XSR0</accession>
<protein>
    <recommendedName>
        <fullName evidence="1">YbaK/aminoacyl-tRNA synthetase-associated domain-containing protein</fullName>
    </recommendedName>
</protein>
<gene>
    <name evidence="2" type="ordered locus">MLP_43040</name>
</gene>
<dbReference type="InterPro" id="IPR036754">
    <property type="entry name" value="YbaK/aa-tRNA-synt-asso_dom_sf"/>
</dbReference>
<dbReference type="PANTHER" id="PTHR30411:SF1">
    <property type="entry name" value="CYTOPLASMIC PROTEIN"/>
    <property type="match status" value="1"/>
</dbReference>
<dbReference type="Gene3D" id="3.90.960.10">
    <property type="entry name" value="YbaK/aminoacyl-tRNA synthetase-associated domain"/>
    <property type="match status" value="1"/>
</dbReference>
<evidence type="ECO:0000259" key="1">
    <source>
        <dbReference type="Pfam" id="PF04073"/>
    </source>
</evidence>
<dbReference type="Proteomes" id="UP000007947">
    <property type="component" value="Chromosome"/>
</dbReference>
<organism evidence="2 3">
    <name type="scientific">Microlunatus phosphovorus (strain ATCC 700054 / DSM 10555 / JCM 9379 / NBRC 101784 / NCIMB 13414 / VKM Ac-1990 / NM-1)</name>
    <dbReference type="NCBI Taxonomy" id="1032480"/>
    <lineage>
        <taxon>Bacteria</taxon>
        <taxon>Bacillati</taxon>
        <taxon>Actinomycetota</taxon>
        <taxon>Actinomycetes</taxon>
        <taxon>Propionibacteriales</taxon>
        <taxon>Propionibacteriaceae</taxon>
        <taxon>Microlunatus</taxon>
    </lineage>
</organism>